<evidence type="ECO:0008006" key="4">
    <source>
        <dbReference type="Google" id="ProtNLM"/>
    </source>
</evidence>
<evidence type="ECO:0000313" key="3">
    <source>
        <dbReference type="Proteomes" id="UP000322244"/>
    </source>
</evidence>
<dbReference type="RefSeq" id="WP_149432677.1">
    <property type="nucleotide sequence ID" value="NZ_VLNY01000016.1"/>
</dbReference>
<dbReference type="EMBL" id="VLNY01000016">
    <property type="protein sequence ID" value="KAA0018972.1"/>
    <property type="molecule type" value="Genomic_DNA"/>
</dbReference>
<feature type="transmembrane region" description="Helical" evidence="1">
    <location>
        <begin position="39"/>
        <end position="59"/>
    </location>
</feature>
<protein>
    <recommendedName>
        <fullName evidence="4">DUF4175 domain-containing protein</fullName>
    </recommendedName>
</protein>
<evidence type="ECO:0000313" key="2">
    <source>
        <dbReference type="EMBL" id="KAA0018972.1"/>
    </source>
</evidence>
<name>A0A5A7S596_9NOCA</name>
<evidence type="ECO:0000256" key="1">
    <source>
        <dbReference type="SAM" id="Phobius"/>
    </source>
</evidence>
<proteinExistence type="predicted"/>
<dbReference type="AlphaFoldDB" id="A0A5A7S596"/>
<comment type="caution">
    <text evidence="2">The sequence shown here is derived from an EMBL/GenBank/DDBJ whole genome shotgun (WGS) entry which is preliminary data.</text>
</comment>
<keyword evidence="1" id="KW-0472">Membrane</keyword>
<sequence>MNHPRIFRAVLGVCAGYAIIFAIWAGWLVQHTPPGTLQYQIAGLLGLLGFGLGVAMMLANRPTKADRRLLTHGLEGWARIEDAHPVQQTDHHSELTELQLQLTVPGSESYSGRIVFDVTPIDRDRLAVGAVVPVRVDPHDRGRIMLCPDAGRL</sequence>
<dbReference type="Proteomes" id="UP000322244">
    <property type="component" value="Unassembled WGS sequence"/>
</dbReference>
<keyword evidence="1" id="KW-1133">Transmembrane helix</keyword>
<organism evidence="2 3">
    <name type="scientific">Antrihabitans cavernicola</name>
    <dbReference type="NCBI Taxonomy" id="2495913"/>
    <lineage>
        <taxon>Bacteria</taxon>
        <taxon>Bacillati</taxon>
        <taxon>Actinomycetota</taxon>
        <taxon>Actinomycetes</taxon>
        <taxon>Mycobacteriales</taxon>
        <taxon>Nocardiaceae</taxon>
        <taxon>Antrihabitans</taxon>
    </lineage>
</organism>
<accession>A0A5A7S596</accession>
<reference evidence="2 3" key="1">
    <citation type="submission" date="2019-07" db="EMBL/GenBank/DDBJ databases">
        <title>Rhodococcus cavernicolus sp. nov., isolated from a cave.</title>
        <authorList>
            <person name="Lee S.D."/>
        </authorList>
    </citation>
    <scope>NUCLEOTIDE SEQUENCE [LARGE SCALE GENOMIC DNA]</scope>
    <source>
        <strain evidence="2 3">C1-24</strain>
    </source>
</reference>
<feature type="transmembrane region" description="Helical" evidence="1">
    <location>
        <begin position="7"/>
        <end position="27"/>
    </location>
</feature>
<keyword evidence="3" id="KW-1185">Reference proteome</keyword>
<dbReference type="OrthoDB" id="4566180at2"/>
<keyword evidence="1" id="KW-0812">Transmembrane</keyword>
<gene>
    <name evidence="2" type="ORF">FOY51_23330</name>
</gene>